<evidence type="ECO:0008006" key="3">
    <source>
        <dbReference type="Google" id="ProtNLM"/>
    </source>
</evidence>
<dbReference type="InterPro" id="IPR009078">
    <property type="entry name" value="Ferritin-like_SF"/>
</dbReference>
<sequence>MYYYTWDYRAPASSIADLEKAINGEYSAIACYERLAGAAPSEEERTQIMEIRKDEIRHYQTFAGLYTSLTGRQPAPVINEPCPSVYRDGLHFAFKDEQNTVDFYHEAADRASDPAVKQAFLRAAADEQNHAVWFLYFLTKQQARE</sequence>
<comment type="caution">
    <text evidence="1">The sequence shown here is derived from an EMBL/GenBank/DDBJ whole genome shotgun (WGS) entry which is preliminary data.</text>
</comment>
<dbReference type="Pfam" id="PF13668">
    <property type="entry name" value="Ferritin_2"/>
    <property type="match status" value="1"/>
</dbReference>
<dbReference type="Proteomes" id="UP000676601">
    <property type="component" value="Unassembled WGS sequence"/>
</dbReference>
<evidence type="ECO:0000313" key="1">
    <source>
        <dbReference type="EMBL" id="GIO56700.1"/>
    </source>
</evidence>
<organism evidence="1 2">
    <name type="scientific">Paenibacillus cineris</name>
    <dbReference type="NCBI Taxonomy" id="237530"/>
    <lineage>
        <taxon>Bacteria</taxon>
        <taxon>Bacillati</taxon>
        <taxon>Bacillota</taxon>
        <taxon>Bacilli</taxon>
        <taxon>Bacillales</taxon>
        <taxon>Paenibacillaceae</taxon>
        <taxon>Paenibacillus</taxon>
    </lineage>
</organism>
<dbReference type="Gene3D" id="1.20.5.420">
    <property type="entry name" value="Immunoglobulin FC, subunit C"/>
    <property type="match status" value="1"/>
</dbReference>
<dbReference type="RefSeq" id="WP_212985262.1">
    <property type="nucleotide sequence ID" value="NZ_BORU01000003.1"/>
</dbReference>
<name>A0ABQ4LKD6_9BACL</name>
<proteinExistence type="predicted"/>
<dbReference type="EMBL" id="BORU01000003">
    <property type="protein sequence ID" value="GIO56700.1"/>
    <property type="molecule type" value="Genomic_DNA"/>
</dbReference>
<dbReference type="CDD" id="cd00657">
    <property type="entry name" value="Ferritin_like"/>
    <property type="match status" value="1"/>
</dbReference>
<accession>A0ABQ4LKD6</accession>
<evidence type="ECO:0000313" key="2">
    <source>
        <dbReference type="Proteomes" id="UP000676601"/>
    </source>
</evidence>
<gene>
    <name evidence="1" type="ORF">J21TS7_50180</name>
</gene>
<dbReference type="SUPFAM" id="SSF47240">
    <property type="entry name" value="Ferritin-like"/>
    <property type="match status" value="1"/>
</dbReference>
<dbReference type="Gene3D" id="1.20.120.660">
    <property type="entry name" value="IL-4 antagonist (De novo design) like domain"/>
    <property type="match status" value="1"/>
</dbReference>
<protein>
    <recommendedName>
        <fullName evidence="3">Rubrerythrin</fullName>
    </recommendedName>
</protein>
<reference evidence="1 2" key="1">
    <citation type="submission" date="2021-03" db="EMBL/GenBank/DDBJ databases">
        <title>Antimicrobial resistance genes in bacteria isolated from Japanese honey, and their potential for conferring macrolide and lincosamide resistance in the American foulbrood pathogen Paenibacillus larvae.</title>
        <authorList>
            <person name="Okamoto M."/>
            <person name="Kumagai M."/>
            <person name="Kanamori H."/>
            <person name="Takamatsu D."/>
        </authorList>
    </citation>
    <scope>NUCLEOTIDE SEQUENCE [LARGE SCALE GENOMIC DNA]</scope>
    <source>
        <strain evidence="1 2">J21TS7</strain>
    </source>
</reference>
<keyword evidence="2" id="KW-1185">Reference proteome</keyword>